<reference evidence="1 2" key="1">
    <citation type="submission" date="2016-10" db="EMBL/GenBank/DDBJ databases">
        <authorList>
            <person name="de Groot N.N."/>
        </authorList>
    </citation>
    <scope>NUCLEOTIDE SEQUENCE [LARGE SCALE GENOMIC DNA]</scope>
    <source>
        <strain evidence="1 2">NLAE-zl-G339</strain>
    </source>
</reference>
<organism evidence="1 2">
    <name type="scientific">Bacteroides xylanisolvens</name>
    <dbReference type="NCBI Taxonomy" id="371601"/>
    <lineage>
        <taxon>Bacteria</taxon>
        <taxon>Pseudomonadati</taxon>
        <taxon>Bacteroidota</taxon>
        <taxon>Bacteroidia</taxon>
        <taxon>Bacteroidales</taxon>
        <taxon>Bacteroidaceae</taxon>
        <taxon>Bacteroides</taxon>
    </lineage>
</organism>
<proteinExistence type="predicted"/>
<name>A0A1H4FHD8_9BACE</name>
<evidence type="ECO:0000313" key="2">
    <source>
        <dbReference type="Proteomes" id="UP000183040"/>
    </source>
</evidence>
<dbReference type="Pfam" id="PF21983">
    <property type="entry name" value="NikA-like"/>
    <property type="match status" value="1"/>
</dbReference>
<accession>A0A1H4FHD8</accession>
<dbReference type="EMBL" id="FNRP01000020">
    <property type="protein sequence ID" value="SEA96803.1"/>
    <property type="molecule type" value="Genomic_DNA"/>
</dbReference>
<protein>
    <submittedName>
        <fullName evidence="1">Mobilisation protein (MobC)</fullName>
    </submittedName>
</protein>
<gene>
    <name evidence="1" type="ORF">SAMN04487924_12049</name>
</gene>
<dbReference type="AlphaFoldDB" id="A0A1H4FHD8"/>
<dbReference type="InterPro" id="IPR053842">
    <property type="entry name" value="NikA-like"/>
</dbReference>
<evidence type="ECO:0000313" key="1">
    <source>
        <dbReference type="EMBL" id="SEA96803.1"/>
    </source>
</evidence>
<sequence length="144" mass="16384">MRQAIELPLSKNNLSISRINMSIKEKKLGGRPKLASYQKRTKCFRVMFTENDYIYIQSKAEQAGLSVNEFCHQAAMDCQVCQRISPEMVSAIRDLSGIANNVNQLAHQMHIYGLETVKQQCFSIISEVSRIITQVKNTCHDSED</sequence>
<dbReference type="Proteomes" id="UP000183040">
    <property type="component" value="Unassembled WGS sequence"/>
</dbReference>